<keyword evidence="5" id="KW-0812">Transmembrane</keyword>
<comment type="similarity">
    <text evidence="2">Belongs to the outer membrane factor (OMF) (TC 1.B.17) family.</text>
</comment>
<keyword evidence="4" id="KW-1134">Transmembrane beta strand</keyword>
<dbReference type="GO" id="GO:1990281">
    <property type="term" value="C:efflux pump complex"/>
    <property type="evidence" value="ECO:0007669"/>
    <property type="project" value="TreeGrafter"/>
</dbReference>
<keyword evidence="3" id="KW-0813">Transport</keyword>
<dbReference type="PANTHER" id="PTHR30026">
    <property type="entry name" value="OUTER MEMBRANE PROTEIN TOLC"/>
    <property type="match status" value="1"/>
</dbReference>
<evidence type="ECO:0000256" key="8">
    <source>
        <dbReference type="SAM" id="Coils"/>
    </source>
</evidence>
<evidence type="ECO:0000256" key="1">
    <source>
        <dbReference type="ARBA" id="ARBA00004442"/>
    </source>
</evidence>
<dbReference type="Proteomes" id="UP000184404">
    <property type="component" value="Unassembled WGS sequence"/>
</dbReference>
<dbReference type="Pfam" id="PF02321">
    <property type="entry name" value="OEP"/>
    <property type="match status" value="2"/>
</dbReference>
<organism evidence="10 11">
    <name type="scientific">Schwartzia succinivorans DSM 10502</name>
    <dbReference type="NCBI Taxonomy" id="1123243"/>
    <lineage>
        <taxon>Bacteria</taxon>
        <taxon>Bacillati</taxon>
        <taxon>Bacillota</taxon>
        <taxon>Negativicutes</taxon>
        <taxon>Selenomonadales</taxon>
        <taxon>Selenomonadaceae</taxon>
        <taxon>Schwartzia</taxon>
    </lineage>
</organism>
<comment type="subcellular location">
    <subcellularLocation>
        <location evidence="1">Cell outer membrane</location>
    </subcellularLocation>
</comment>
<dbReference type="PANTHER" id="PTHR30026:SF20">
    <property type="entry name" value="OUTER MEMBRANE PROTEIN TOLC"/>
    <property type="match status" value="1"/>
</dbReference>
<keyword evidence="6" id="KW-0472">Membrane</keyword>
<reference evidence="10 11" key="1">
    <citation type="submission" date="2016-11" db="EMBL/GenBank/DDBJ databases">
        <authorList>
            <person name="Jaros S."/>
            <person name="Januszkiewicz K."/>
            <person name="Wedrychowicz H."/>
        </authorList>
    </citation>
    <scope>NUCLEOTIDE SEQUENCE [LARGE SCALE GENOMIC DNA]</scope>
    <source>
        <strain evidence="10 11">DSM 10502</strain>
    </source>
</reference>
<evidence type="ECO:0000256" key="2">
    <source>
        <dbReference type="ARBA" id="ARBA00007613"/>
    </source>
</evidence>
<keyword evidence="11" id="KW-1185">Reference proteome</keyword>
<dbReference type="Gene3D" id="1.20.1600.10">
    <property type="entry name" value="Outer membrane efflux proteins (OEP)"/>
    <property type="match status" value="1"/>
</dbReference>
<evidence type="ECO:0000256" key="9">
    <source>
        <dbReference type="SAM" id="SignalP"/>
    </source>
</evidence>
<feature type="signal peptide" evidence="9">
    <location>
        <begin position="1"/>
        <end position="27"/>
    </location>
</feature>
<evidence type="ECO:0000256" key="3">
    <source>
        <dbReference type="ARBA" id="ARBA00022448"/>
    </source>
</evidence>
<dbReference type="GO" id="GO:0009279">
    <property type="term" value="C:cell outer membrane"/>
    <property type="evidence" value="ECO:0007669"/>
    <property type="project" value="UniProtKB-SubCell"/>
</dbReference>
<accession>A0A1M4UW46</accession>
<dbReference type="RefSeq" id="WP_072934900.1">
    <property type="nucleotide sequence ID" value="NZ_FQUG01000003.1"/>
</dbReference>
<evidence type="ECO:0000313" key="10">
    <source>
        <dbReference type="EMBL" id="SHE60966.1"/>
    </source>
</evidence>
<dbReference type="STRING" id="1123243.SAMN02745190_00801"/>
<proteinExistence type="inferred from homology"/>
<dbReference type="GO" id="GO:0015288">
    <property type="term" value="F:porin activity"/>
    <property type="evidence" value="ECO:0007669"/>
    <property type="project" value="TreeGrafter"/>
</dbReference>
<evidence type="ECO:0000256" key="6">
    <source>
        <dbReference type="ARBA" id="ARBA00023136"/>
    </source>
</evidence>
<name>A0A1M4UW46_9FIRM</name>
<protein>
    <submittedName>
        <fullName evidence="10">Outer membrane protein TolC</fullName>
    </submittedName>
</protein>
<gene>
    <name evidence="10" type="ORF">SAMN02745190_00801</name>
</gene>
<evidence type="ECO:0000256" key="5">
    <source>
        <dbReference type="ARBA" id="ARBA00022692"/>
    </source>
</evidence>
<evidence type="ECO:0000313" key="11">
    <source>
        <dbReference type="Proteomes" id="UP000184404"/>
    </source>
</evidence>
<dbReference type="InterPro" id="IPR051906">
    <property type="entry name" value="TolC-like"/>
</dbReference>
<keyword evidence="7" id="KW-0998">Cell outer membrane</keyword>
<feature type="chain" id="PRO_5012296269" evidence="9">
    <location>
        <begin position="28"/>
        <end position="491"/>
    </location>
</feature>
<dbReference type="GO" id="GO:0015562">
    <property type="term" value="F:efflux transmembrane transporter activity"/>
    <property type="evidence" value="ECO:0007669"/>
    <property type="project" value="InterPro"/>
</dbReference>
<dbReference type="InterPro" id="IPR003423">
    <property type="entry name" value="OMP_efflux"/>
</dbReference>
<dbReference type="EMBL" id="FQUG01000003">
    <property type="protein sequence ID" value="SHE60966.1"/>
    <property type="molecule type" value="Genomic_DNA"/>
</dbReference>
<dbReference type="OrthoDB" id="6395775at2"/>
<keyword evidence="8" id="KW-0175">Coiled coil</keyword>
<sequence length="491" mass="54280">MKKTGRFRKAAALAAVMLLCGAATASAADLTIQEAVDMALEQNISLKIKEKGEDTAKANLKSARGTNSFSVSAGASLTDTKTNDVETIRNGSTSLSVSLPLYSGGKNQANIKSAEIGMDVARLQTLREREDLRLKVIKAYYDVLESKRVVEIDQESVDRYKAHLTNMEQLYSAGSKARLDVLRSSVELTNARQTLIKAKNTYEVNVVTLKNLLRMDQSEPLNLTEDFRFTPFFPKMDACVSYAFANRKDLIVDTYKLKQQELAVTVAQAGYLPTLTLNAGVSGDHRFTQGHGNDHSRTIGLRASWNIFDSGLTEAAVDKAKTNYEIAELQVKKDKEDIDLNVRQQYYNMREAQRRLIATQSAVKEAEEDYYITNEKYRAGQGIMLDILDAQVALSTAQLNYISAEYDYARYKAAVENAVGLDIGQSPNVIDPNAAAEAKKRFGDRPVPTDAPVSRDYLHARSVVDDDRVPEEIEAAAAAAKAANIHEREAR</sequence>
<feature type="coiled-coil region" evidence="8">
    <location>
        <begin position="317"/>
        <end position="369"/>
    </location>
</feature>
<evidence type="ECO:0000256" key="4">
    <source>
        <dbReference type="ARBA" id="ARBA00022452"/>
    </source>
</evidence>
<dbReference type="SUPFAM" id="SSF56954">
    <property type="entry name" value="Outer membrane efflux proteins (OEP)"/>
    <property type="match status" value="1"/>
</dbReference>
<keyword evidence="9" id="KW-0732">Signal</keyword>
<dbReference type="AlphaFoldDB" id="A0A1M4UW46"/>
<evidence type="ECO:0000256" key="7">
    <source>
        <dbReference type="ARBA" id="ARBA00023237"/>
    </source>
</evidence>